<dbReference type="EMBL" id="CABPRU010000007">
    <property type="protein sequence ID" value="VVE19035.1"/>
    <property type="molecule type" value="Genomic_DNA"/>
</dbReference>
<organism evidence="1 2">
    <name type="scientific">Pandoraea terrigena</name>
    <dbReference type="NCBI Taxonomy" id="2508292"/>
    <lineage>
        <taxon>Bacteria</taxon>
        <taxon>Pseudomonadati</taxon>
        <taxon>Pseudomonadota</taxon>
        <taxon>Betaproteobacteria</taxon>
        <taxon>Burkholderiales</taxon>
        <taxon>Burkholderiaceae</taxon>
        <taxon>Pandoraea</taxon>
    </lineage>
</organism>
<evidence type="ECO:0000313" key="1">
    <source>
        <dbReference type="EMBL" id="VVE19035.1"/>
    </source>
</evidence>
<evidence type="ECO:0000313" key="2">
    <source>
        <dbReference type="Proteomes" id="UP000334380"/>
    </source>
</evidence>
<proteinExistence type="predicted"/>
<accession>A0A5E4W7G8</accession>
<dbReference type="Proteomes" id="UP000334380">
    <property type="component" value="Unassembled WGS sequence"/>
</dbReference>
<reference evidence="1 2" key="1">
    <citation type="submission" date="2019-08" db="EMBL/GenBank/DDBJ databases">
        <authorList>
            <person name="Peeters C."/>
        </authorList>
    </citation>
    <scope>NUCLEOTIDE SEQUENCE [LARGE SCALE GENOMIC DNA]</scope>
    <source>
        <strain evidence="1 2">LMG 31013</strain>
    </source>
</reference>
<sequence length="53" mass="5451">MRCLPQFPTRISALVSVPVQALISAIAAIPPARPPLGAFESLRAVPASAAARV</sequence>
<gene>
    <name evidence="1" type="ORF">PTE31013_03056</name>
</gene>
<keyword evidence="2" id="KW-1185">Reference proteome</keyword>
<name>A0A5E4W7G8_9BURK</name>
<dbReference type="AlphaFoldDB" id="A0A5E4W7G8"/>
<protein>
    <submittedName>
        <fullName evidence="1">Uncharacterized protein</fullName>
    </submittedName>
</protein>